<dbReference type="InterPro" id="IPR007535">
    <property type="entry name" value="Catechol_dOase_N"/>
</dbReference>
<dbReference type="GO" id="GO:0018576">
    <property type="term" value="F:catechol 1,2-dioxygenase activity"/>
    <property type="evidence" value="ECO:0007669"/>
    <property type="project" value="InterPro"/>
</dbReference>
<evidence type="ECO:0000256" key="4">
    <source>
        <dbReference type="ARBA" id="ARBA00022964"/>
    </source>
</evidence>
<evidence type="ECO:0000259" key="8">
    <source>
        <dbReference type="Pfam" id="PF04444"/>
    </source>
</evidence>
<name>A0A6A6BYT5_ZASCE</name>
<keyword evidence="3" id="KW-0479">Metal-binding</keyword>
<dbReference type="Gene3D" id="2.60.130.10">
    <property type="entry name" value="Aromatic compound dioxygenase"/>
    <property type="match status" value="1"/>
</dbReference>
<dbReference type="InterPro" id="IPR050770">
    <property type="entry name" value="Intradiol_RC_Dioxygenase"/>
</dbReference>
<comment type="similarity">
    <text evidence="2">Belongs to the intradiol ring-cleavage dioxygenase family.</text>
</comment>
<dbReference type="GeneID" id="54572128"/>
<keyword evidence="6" id="KW-0408">Iron</keyword>
<keyword evidence="5" id="KW-0560">Oxidoreductase</keyword>
<keyword evidence="4" id="KW-0223">Dioxygenase</keyword>
<proteinExistence type="inferred from homology"/>
<reference evidence="9" key="1">
    <citation type="journal article" date="2020" name="Stud. Mycol.">
        <title>101 Dothideomycetes genomes: a test case for predicting lifestyles and emergence of pathogens.</title>
        <authorList>
            <person name="Haridas S."/>
            <person name="Albert R."/>
            <person name="Binder M."/>
            <person name="Bloem J."/>
            <person name="Labutti K."/>
            <person name="Salamov A."/>
            <person name="Andreopoulos B."/>
            <person name="Baker S."/>
            <person name="Barry K."/>
            <person name="Bills G."/>
            <person name="Bluhm B."/>
            <person name="Cannon C."/>
            <person name="Castanera R."/>
            <person name="Culley D."/>
            <person name="Daum C."/>
            <person name="Ezra D."/>
            <person name="Gonzalez J."/>
            <person name="Henrissat B."/>
            <person name="Kuo A."/>
            <person name="Liang C."/>
            <person name="Lipzen A."/>
            <person name="Lutzoni F."/>
            <person name="Magnuson J."/>
            <person name="Mondo S."/>
            <person name="Nolan M."/>
            <person name="Ohm R."/>
            <person name="Pangilinan J."/>
            <person name="Park H.-J."/>
            <person name="Ramirez L."/>
            <person name="Alfaro M."/>
            <person name="Sun H."/>
            <person name="Tritt A."/>
            <person name="Yoshinaga Y."/>
            <person name="Zwiers L.-H."/>
            <person name="Turgeon B."/>
            <person name="Goodwin S."/>
            <person name="Spatafora J."/>
            <person name="Crous P."/>
            <person name="Grigoriev I."/>
        </authorList>
    </citation>
    <scope>NUCLEOTIDE SEQUENCE</scope>
    <source>
        <strain evidence="9">ATCC 36951</strain>
    </source>
</reference>
<dbReference type="SUPFAM" id="SSF49482">
    <property type="entry name" value="Aromatic compound dioxygenase"/>
    <property type="match status" value="1"/>
</dbReference>
<evidence type="ECO:0000256" key="3">
    <source>
        <dbReference type="ARBA" id="ARBA00022723"/>
    </source>
</evidence>
<gene>
    <name evidence="9" type="ORF">M409DRAFT_70704</name>
</gene>
<dbReference type="GO" id="GO:0008199">
    <property type="term" value="F:ferric iron binding"/>
    <property type="evidence" value="ECO:0007669"/>
    <property type="project" value="InterPro"/>
</dbReference>
<organism evidence="9 10">
    <name type="scientific">Zasmidium cellare ATCC 36951</name>
    <dbReference type="NCBI Taxonomy" id="1080233"/>
    <lineage>
        <taxon>Eukaryota</taxon>
        <taxon>Fungi</taxon>
        <taxon>Dikarya</taxon>
        <taxon>Ascomycota</taxon>
        <taxon>Pezizomycotina</taxon>
        <taxon>Dothideomycetes</taxon>
        <taxon>Dothideomycetidae</taxon>
        <taxon>Mycosphaerellales</taxon>
        <taxon>Mycosphaerellaceae</taxon>
        <taxon>Zasmidium</taxon>
    </lineage>
</organism>
<feature type="domain" description="Catechol dioxygenase N-terminal" evidence="8">
    <location>
        <begin position="60"/>
        <end position="127"/>
    </location>
</feature>
<dbReference type="AlphaFoldDB" id="A0A6A6BYT5"/>
<evidence type="ECO:0000256" key="5">
    <source>
        <dbReference type="ARBA" id="ARBA00023002"/>
    </source>
</evidence>
<evidence type="ECO:0008006" key="11">
    <source>
        <dbReference type="Google" id="ProtNLM"/>
    </source>
</evidence>
<dbReference type="OrthoDB" id="5238185at2759"/>
<dbReference type="PANTHER" id="PTHR33711">
    <property type="entry name" value="DIOXYGENASE, PUTATIVE (AFU_ORTHOLOGUE AFUA_2G02910)-RELATED"/>
    <property type="match status" value="1"/>
</dbReference>
<comment type="cofactor">
    <cofactor evidence="1">
        <name>Fe(3+)</name>
        <dbReference type="ChEBI" id="CHEBI:29034"/>
    </cofactor>
</comment>
<dbReference type="RefSeq" id="XP_033660846.1">
    <property type="nucleotide sequence ID" value="XM_033818856.1"/>
</dbReference>
<feature type="domain" description="Intradiol ring-cleavage dioxygenases" evidence="7">
    <location>
        <begin position="152"/>
        <end position="302"/>
    </location>
</feature>
<sequence>MSEYSVPQESARVLRDKILGHPCHKDLPIAAQKYVDFVKFSGQDAQLFLMSAVIIEGVADPRLREVISNLVRHLHAFCRESRVTRPEFQAALKVLARAGQMTDDTRDEVLLLTDVLGSEALIDDITRVVERDTATVTAHMGDSIVHGFDEAAHAYLHGSIVDSETGKPISGAELDVWEAAPNGLYEQQDPDQPDMSLRGIFRTGEDGKYSLYCLRPTTYPIPDDGPAGDLLKLLDRHPMRAAHIHFMLKAPGYKTLVTELFDREDKYVNNDSMFAVKPSLIVDFVPRADDPKAQYTAQFTFRANES</sequence>
<dbReference type="Proteomes" id="UP000799537">
    <property type="component" value="Unassembled WGS sequence"/>
</dbReference>
<evidence type="ECO:0000256" key="2">
    <source>
        <dbReference type="ARBA" id="ARBA00007825"/>
    </source>
</evidence>
<evidence type="ECO:0000256" key="1">
    <source>
        <dbReference type="ARBA" id="ARBA00001965"/>
    </source>
</evidence>
<protein>
    <recommendedName>
        <fullName evidence="11">Intradiol ring-cleavage dioxygenases domain-containing protein</fullName>
    </recommendedName>
</protein>
<dbReference type="Pfam" id="PF00775">
    <property type="entry name" value="Dioxygenase_C"/>
    <property type="match status" value="1"/>
</dbReference>
<keyword evidence="10" id="KW-1185">Reference proteome</keyword>
<dbReference type="PANTHER" id="PTHR33711:SF7">
    <property type="entry name" value="INTRADIOL RING-CLEAVAGE DIOXYGENASES DOMAIN-CONTAINING PROTEIN-RELATED"/>
    <property type="match status" value="1"/>
</dbReference>
<dbReference type="GO" id="GO:0009712">
    <property type="term" value="P:catechol-containing compound metabolic process"/>
    <property type="evidence" value="ECO:0007669"/>
    <property type="project" value="InterPro"/>
</dbReference>
<accession>A0A6A6BYT5</accession>
<evidence type="ECO:0000259" key="7">
    <source>
        <dbReference type="Pfam" id="PF00775"/>
    </source>
</evidence>
<dbReference type="Pfam" id="PF04444">
    <property type="entry name" value="Dioxygenase_N"/>
    <property type="match status" value="1"/>
</dbReference>
<dbReference type="InterPro" id="IPR000627">
    <property type="entry name" value="Intradiol_dOase_C"/>
</dbReference>
<evidence type="ECO:0000313" key="10">
    <source>
        <dbReference type="Proteomes" id="UP000799537"/>
    </source>
</evidence>
<dbReference type="EMBL" id="ML993631">
    <property type="protein sequence ID" value="KAF2159957.1"/>
    <property type="molecule type" value="Genomic_DNA"/>
</dbReference>
<dbReference type="InterPro" id="IPR015889">
    <property type="entry name" value="Intradiol_dOase_core"/>
</dbReference>
<evidence type="ECO:0000256" key="6">
    <source>
        <dbReference type="ARBA" id="ARBA00023004"/>
    </source>
</evidence>
<evidence type="ECO:0000313" key="9">
    <source>
        <dbReference type="EMBL" id="KAF2159957.1"/>
    </source>
</evidence>